<dbReference type="EMBL" id="BAAATD010000008">
    <property type="protein sequence ID" value="GAA2614978.1"/>
    <property type="molecule type" value="Genomic_DNA"/>
</dbReference>
<dbReference type="Pfam" id="PF01361">
    <property type="entry name" value="Tautomerase"/>
    <property type="match status" value="1"/>
</dbReference>
<evidence type="ECO:0000313" key="3">
    <source>
        <dbReference type="EMBL" id="GAA2614978.1"/>
    </source>
</evidence>
<organism evidence="3 4">
    <name type="scientific">Actinomadura fulvescens</name>
    <dbReference type="NCBI Taxonomy" id="46160"/>
    <lineage>
        <taxon>Bacteria</taxon>
        <taxon>Bacillati</taxon>
        <taxon>Actinomycetota</taxon>
        <taxon>Actinomycetes</taxon>
        <taxon>Streptosporangiales</taxon>
        <taxon>Thermomonosporaceae</taxon>
        <taxon>Actinomadura</taxon>
    </lineage>
</organism>
<evidence type="ECO:0000259" key="2">
    <source>
        <dbReference type="Pfam" id="PF01361"/>
    </source>
</evidence>
<dbReference type="InterPro" id="IPR004370">
    <property type="entry name" value="4-OT-like_dom"/>
</dbReference>
<name>A0ABP6CJA4_9ACTN</name>
<reference evidence="4" key="1">
    <citation type="journal article" date="2019" name="Int. J. Syst. Evol. Microbiol.">
        <title>The Global Catalogue of Microorganisms (GCM) 10K type strain sequencing project: providing services to taxonomists for standard genome sequencing and annotation.</title>
        <authorList>
            <consortium name="The Broad Institute Genomics Platform"/>
            <consortium name="The Broad Institute Genome Sequencing Center for Infectious Disease"/>
            <person name="Wu L."/>
            <person name="Ma J."/>
        </authorList>
    </citation>
    <scope>NUCLEOTIDE SEQUENCE [LARGE SCALE GENOMIC DNA]</scope>
    <source>
        <strain evidence="4">JCM 6833</strain>
    </source>
</reference>
<comment type="caution">
    <text evidence="3">The sequence shown here is derived from an EMBL/GenBank/DDBJ whole genome shotgun (WGS) entry which is preliminary data.</text>
</comment>
<sequence>MPHFTVRLVEETVDGKIEGRLIRALTEAVVEVAGEWARELVVVELFGVPRERWGVGGATPATPEQDPYVVTLNMREGALDGSRIPDAPARLIASITNAVGEVVGEAARAGVSVLLVGVPPGRSGVGGEVV</sequence>
<accession>A0ABP6CJA4</accession>
<feature type="domain" description="4-oxalocrotonate tautomerase-like" evidence="2">
    <location>
        <begin position="2"/>
        <end position="59"/>
    </location>
</feature>
<dbReference type="SUPFAM" id="SSF55331">
    <property type="entry name" value="Tautomerase/MIF"/>
    <property type="match status" value="1"/>
</dbReference>
<proteinExistence type="predicted"/>
<dbReference type="Gene3D" id="3.30.429.10">
    <property type="entry name" value="Macrophage Migration Inhibitory Factor"/>
    <property type="match status" value="2"/>
</dbReference>
<protein>
    <recommendedName>
        <fullName evidence="2">4-oxalocrotonate tautomerase-like domain-containing protein</fullName>
    </recommendedName>
</protein>
<evidence type="ECO:0000313" key="4">
    <source>
        <dbReference type="Proteomes" id="UP001501509"/>
    </source>
</evidence>
<gene>
    <name evidence="3" type="ORF">GCM10010411_57440</name>
</gene>
<evidence type="ECO:0000256" key="1">
    <source>
        <dbReference type="ARBA" id="ARBA00023235"/>
    </source>
</evidence>
<dbReference type="Proteomes" id="UP001501509">
    <property type="component" value="Unassembled WGS sequence"/>
</dbReference>
<dbReference type="InterPro" id="IPR014347">
    <property type="entry name" value="Tautomerase/MIF_sf"/>
</dbReference>
<keyword evidence="4" id="KW-1185">Reference proteome</keyword>
<keyword evidence="1" id="KW-0413">Isomerase</keyword>